<evidence type="ECO:0000256" key="2">
    <source>
        <dbReference type="SAM" id="Phobius"/>
    </source>
</evidence>
<feature type="compositionally biased region" description="Polar residues" evidence="1">
    <location>
        <begin position="458"/>
        <end position="467"/>
    </location>
</feature>
<feature type="compositionally biased region" description="Polar residues" evidence="1">
    <location>
        <begin position="346"/>
        <end position="357"/>
    </location>
</feature>
<reference evidence="3" key="1">
    <citation type="submission" date="2021-06" db="EMBL/GenBank/DDBJ databases">
        <authorList>
            <person name="Kallberg Y."/>
            <person name="Tangrot J."/>
            <person name="Rosling A."/>
        </authorList>
    </citation>
    <scope>NUCLEOTIDE SEQUENCE</scope>
    <source>
        <strain evidence="3">AZ414A</strain>
    </source>
</reference>
<evidence type="ECO:0000313" key="4">
    <source>
        <dbReference type="Proteomes" id="UP000789706"/>
    </source>
</evidence>
<feature type="compositionally biased region" description="Polar residues" evidence="1">
    <location>
        <begin position="435"/>
        <end position="448"/>
    </location>
</feature>
<feature type="compositionally biased region" description="Basic and acidic residues" evidence="1">
    <location>
        <begin position="358"/>
        <end position="382"/>
    </location>
</feature>
<dbReference type="OrthoDB" id="2410735at2759"/>
<keyword evidence="4" id="KW-1185">Reference proteome</keyword>
<gene>
    <name evidence="3" type="ORF">DEBURN_LOCUS7857</name>
</gene>
<sequence>MGYRKSIWVSLTIVITVIMSGLIRIDAANEPSHVESKEYNNAYVAAITLPDNYQILDVPTNPSSFVDCTKEQDNPVQYKCDSRDNKIFFIQFTVYSAQPVNSSSSFRVYIFGDQCSQKQFCTDLAIDDSRSGKISLGPLGKWPTYVVIIAAVVLGLVILGVGYLVYRRNSTAPPSSLPTPRGRPKNTLLNIDGTDNSEFIPPSNNFDRAKSKKRTRDINTRSYDPSDSNSYDPSYNNNMKNKGRNSKNKPNDRNQTELDIYDVNYNTSDVQRKFSYNTRDSQQMLDLSHPVSLRTRDRLSDESRTKSGGGSRQSAQRSKGTPLFPPSSFPQSTSPPPYELHRSGKSRQVSDQYYDQQSIRDHHRTSDLSNPRENRESRESRSSPRKSTKSKKSRKKHDIESDTDSTNSSSNDNLPLAITVNNLQKGGYKQRRSRNSQYTYESGRNQYDSVLDEMLGTSDYQESQNSEKNSEKGSQKDREEEYSNEKPEIISDDEVPIGILRAQ</sequence>
<comment type="caution">
    <text evidence="3">The sequence shown here is derived from an EMBL/GenBank/DDBJ whole genome shotgun (WGS) entry which is preliminary data.</text>
</comment>
<feature type="compositionally biased region" description="Basic and acidic residues" evidence="1">
    <location>
        <begin position="294"/>
        <end position="305"/>
    </location>
</feature>
<feature type="compositionally biased region" description="Low complexity" evidence="1">
    <location>
        <begin position="312"/>
        <end position="322"/>
    </location>
</feature>
<feature type="compositionally biased region" description="Low complexity" evidence="1">
    <location>
        <begin position="404"/>
        <end position="413"/>
    </location>
</feature>
<dbReference type="EMBL" id="CAJVPK010001030">
    <property type="protein sequence ID" value="CAG8566555.1"/>
    <property type="molecule type" value="Genomic_DNA"/>
</dbReference>
<proteinExistence type="predicted"/>
<feature type="compositionally biased region" description="Basic residues" evidence="1">
    <location>
        <begin position="383"/>
        <end position="396"/>
    </location>
</feature>
<feature type="compositionally biased region" description="Basic and acidic residues" evidence="1">
    <location>
        <begin position="468"/>
        <end position="489"/>
    </location>
</feature>
<feature type="compositionally biased region" description="Polar residues" evidence="1">
    <location>
        <begin position="187"/>
        <end position="206"/>
    </location>
</feature>
<evidence type="ECO:0000256" key="1">
    <source>
        <dbReference type="SAM" id="MobiDB-lite"/>
    </source>
</evidence>
<feature type="transmembrane region" description="Helical" evidence="2">
    <location>
        <begin position="7"/>
        <end position="25"/>
    </location>
</feature>
<feature type="transmembrane region" description="Helical" evidence="2">
    <location>
        <begin position="145"/>
        <end position="166"/>
    </location>
</feature>
<feature type="region of interest" description="Disordered" evidence="1">
    <location>
        <begin position="170"/>
        <end position="503"/>
    </location>
</feature>
<dbReference type="AlphaFoldDB" id="A0A9N9FZD6"/>
<organism evidence="3 4">
    <name type="scientific">Diversispora eburnea</name>
    <dbReference type="NCBI Taxonomy" id="1213867"/>
    <lineage>
        <taxon>Eukaryota</taxon>
        <taxon>Fungi</taxon>
        <taxon>Fungi incertae sedis</taxon>
        <taxon>Mucoromycota</taxon>
        <taxon>Glomeromycotina</taxon>
        <taxon>Glomeromycetes</taxon>
        <taxon>Diversisporales</taxon>
        <taxon>Diversisporaceae</taxon>
        <taxon>Diversispora</taxon>
    </lineage>
</organism>
<keyword evidence="2" id="KW-0472">Membrane</keyword>
<protein>
    <submittedName>
        <fullName evidence="3">3767_t:CDS:1</fullName>
    </submittedName>
</protein>
<dbReference type="Proteomes" id="UP000789706">
    <property type="component" value="Unassembled WGS sequence"/>
</dbReference>
<feature type="compositionally biased region" description="Pro residues" evidence="1">
    <location>
        <begin position="323"/>
        <end position="338"/>
    </location>
</feature>
<feature type="compositionally biased region" description="Polar residues" evidence="1">
    <location>
        <begin position="264"/>
        <end position="285"/>
    </location>
</feature>
<feature type="compositionally biased region" description="Low complexity" evidence="1">
    <location>
        <begin position="222"/>
        <end position="238"/>
    </location>
</feature>
<evidence type="ECO:0000313" key="3">
    <source>
        <dbReference type="EMBL" id="CAG8566555.1"/>
    </source>
</evidence>
<accession>A0A9N9FZD6</accession>
<keyword evidence="2" id="KW-0812">Transmembrane</keyword>
<name>A0A9N9FZD6_9GLOM</name>
<keyword evidence="2" id="KW-1133">Transmembrane helix</keyword>